<evidence type="ECO:0000313" key="2">
    <source>
        <dbReference type="EMBL" id="GIY99952.1"/>
    </source>
</evidence>
<protein>
    <submittedName>
        <fullName evidence="2">Uncharacterized protein</fullName>
    </submittedName>
</protein>
<comment type="caution">
    <text evidence="2">The sequence shown here is derived from an EMBL/GenBank/DDBJ whole genome shotgun (WGS) entry which is preliminary data.</text>
</comment>
<feature type="region of interest" description="Disordered" evidence="1">
    <location>
        <begin position="157"/>
        <end position="177"/>
    </location>
</feature>
<feature type="compositionally biased region" description="Polar residues" evidence="1">
    <location>
        <begin position="58"/>
        <end position="91"/>
    </location>
</feature>
<feature type="compositionally biased region" description="Polar residues" evidence="1">
    <location>
        <begin position="161"/>
        <end position="174"/>
    </location>
</feature>
<organism evidence="2 3">
    <name type="scientific">Caerostris extrusa</name>
    <name type="common">Bark spider</name>
    <name type="synonym">Caerostris bankana</name>
    <dbReference type="NCBI Taxonomy" id="172846"/>
    <lineage>
        <taxon>Eukaryota</taxon>
        <taxon>Metazoa</taxon>
        <taxon>Ecdysozoa</taxon>
        <taxon>Arthropoda</taxon>
        <taxon>Chelicerata</taxon>
        <taxon>Arachnida</taxon>
        <taxon>Araneae</taxon>
        <taxon>Araneomorphae</taxon>
        <taxon>Entelegynae</taxon>
        <taxon>Araneoidea</taxon>
        <taxon>Araneidae</taxon>
        <taxon>Caerostris</taxon>
    </lineage>
</organism>
<evidence type="ECO:0000256" key="1">
    <source>
        <dbReference type="SAM" id="MobiDB-lite"/>
    </source>
</evidence>
<proteinExistence type="predicted"/>
<dbReference type="Proteomes" id="UP001054945">
    <property type="component" value="Unassembled WGS sequence"/>
</dbReference>
<gene>
    <name evidence="2" type="ORF">CEXT_558331</name>
</gene>
<sequence>MGGDLSKAIGSADLITMIKFVSAAASIQTSKMIEKQLESEEEIIKKLLTDILQTFDDGNSTEAEVPSKPSSLDGNTLPTNSSSERQLQSAKESMKKPLIEFSYSTGTEISKSLSHDKNILMKSQVHYQTKNAEKSLLELDNFRTRINNSFRTRKALLPEPLSSNPGYFPQTSTLELKHKPEKRKTLLPEPLNKSPSSNPGYFPQITNSELKHKSEKRQTLLPETLSSNLGYFPQTLTSELKHGSIELKTLLPEPLSSNPGYFPQITNSELKHKSEKRQTLFARNFK</sequence>
<dbReference type="EMBL" id="BPLR01018478">
    <property type="protein sequence ID" value="GIY99952.1"/>
    <property type="molecule type" value="Genomic_DNA"/>
</dbReference>
<accession>A0AAV4XXN8</accession>
<feature type="region of interest" description="Disordered" evidence="1">
    <location>
        <begin position="58"/>
        <end position="93"/>
    </location>
</feature>
<dbReference type="AlphaFoldDB" id="A0AAV4XXN8"/>
<keyword evidence="3" id="KW-1185">Reference proteome</keyword>
<reference evidence="2 3" key="1">
    <citation type="submission" date="2021-06" db="EMBL/GenBank/DDBJ databases">
        <title>Caerostris extrusa draft genome.</title>
        <authorList>
            <person name="Kono N."/>
            <person name="Arakawa K."/>
        </authorList>
    </citation>
    <scope>NUCLEOTIDE SEQUENCE [LARGE SCALE GENOMIC DNA]</scope>
</reference>
<feature type="compositionally biased region" description="Polar residues" evidence="1">
    <location>
        <begin position="193"/>
        <end position="205"/>
    </location>
</feature>
<name>A0AAV4XXN8_CAEEX</name>
<evidence type="ECO:0000313" key="3">
    <source>
        <dbReference type="Proteomes" id="UP001054945"/>
    </source>
</evidence>
<feature type="region of interest" description="Disordered" evidence="1">
    <location>
        <begin position="186"/>
        <end position="205"/>
    </location>
</feature>